<protein>
    <submittedName>
        <fullName evidence="4">Uncharacterized protein</fullName>
    </submittedName>
</protein>
<sequence length="81" mass="9055">MVPPWPSRTSVRGDICGSNKVVDQDPEGKYARDLTAAAREGKLDPVIGRDNEVRWTIQILSRRTKDNPNDTVMEDKNASDT</sequence>
<dbReference type="EMBL" id="LSYV01000250">
    <property type="protein sequence ID" value="KXZ41889.1"/>
    <property type="molecule type" value="Genomic_DNA"/>
</dbReference>
<evidence type="ECO:0000313" key="5">
    <source>
        <dbReference type="Proteomes" id="UP000075714"/>
    </source>
</evidence>
<dbReference type="PANTHER" id="PTHR11638">
    <property type="entry name" value="ATP-DEPENDENT CLP PROTEASE"/>
    <property type="match status" value="1"/>
</dbReference>
<keyword evidence="5" id="KW-1185">Reference proteome</keyword>
<dbReference type="PANTHER" id="PTHR11638:SF18">
    <property type="entry name" value="HEAT SHOCK PROTEIN 104"/>
    <property type="match status" value="1"/>
</dbReference>
<feature type="region of interest" description="Disordered" evidence="3">
    <location>
        <begin position="1"/>
        <end position="27"/>
    </location>
</feature>
<dbReference type="Gene3D" id="3.40.50.300">
    <property type="entry name" value="P-loop containing nucleotide triphosphate hydrolases"/>
    <property type="match status" value="1"/>
</dbReference>
<organism evidence="4 5">
    <name type="scientific">Gonium pectorale</name>
    <name type="common">Green alga</name>
    <dbReference type="NCBI Taxonomy" id="33097"/>
    <lineage>
        <taxon>Eukaryota</taxon>
        <taxon>Viridiplantae</taxon>
        <taxon>Chlorophyta</taxon>
        <taxon>core chlorophytes</taxon>
        <taxon>Chlorophyceae</taxon>
        <taxon>CS clade</taxon>
        <taxon>Chlamydomonadales</taxon>
        <taxon>Volvocaceae</taxon>
        <taxon>Gonium</taxon>
    </lineage>
</organism>
<name>A0A150FWB2_GONPE</name>
<dbReference type="OrthoDB" id="47330at2759"/>
<dbReference type="AlphaFoldDB" id="A0A150FWB2"/>
<keyword evidence="1" id="KW-0547">Nucleotide-binding</keyword>
<dbReference type="InterPro" id="IPR027417">
    <property type="entry name" value="P-loop_NTPase"/>
</dbReference>
<reference evidence="5" key="1">
    <citation type="journal article" date="2016" name="Nat. Commun.">
        <title>The Gonium pectorale genome demonstrates co-option of cell cycle regulation during the evolution of multicellularity.</title>
        <authorList>
            <person name="Hanschen E.R."/>
            <person name="Marriage T.N."/>
            <person name="Ferris P.J."/>
            <person name="Hamaji T."/>
            <person name="Toyoda A."/>
            <person name="Fujiyama A."/>
            <person name="Neme R."/>
            <person name="Noguchi H."/>
            <person name="Minakuchi Y."/>
            <person name="Suzuki M."/>
            <person name="Kawai-Toyooka H."/>
            <person name="Smith D.R."/>
            <person name="Sparks H."/>
            <person name="Anderson J."/>
            <person name="Bakaric R."/>
            <person name="Luria V."/>
            <person name="Karger A."/>
            <person name="Kirschner M.W."/>
            <person name="Durand P.M."/>
            <person name="Michod R.E."/>
            <person name="Nozaki H."/>
            <person name="Olson B.J."/>
        </authorList>
    </citation>
    <scope>NUCLEOTIDE SEQUENCE [LARGE SCALE GENOMIC DNA]</scope>
    <source>
        <strain evidence="5">NIES-2863</strain>
    </source>
</reference>
<evidence type="ECO:0000256" key="2">
    <source>
        <dbReference type="ARBA" id="ARBA00022840"/>
    </source>
</evidence>
<accession>A0A150FWB2</accession>
<gene>
    <name evidence="4" type="ORF">GPECTOR_251g627</name>
</gene>
<evidence type="ECO:0000313" key="4">
    <source>
        <dbReference type="EMBL" id="KXZ41889.1"/>
    </source>
</evidence>
<dbReference type="GO" id="GO:0005524">
    <property type="term" value="F:ATP binding"/>
    <property type="evidence" value="ECO:0007669"/>
    <property type="project" value="UniProtKB-KW"/>
</dbReference>
<evidence type="ECO:0000256" key="3">
    <source>
        <dbReference type="SAM" id="MobiDB-lite"/>
    </source>
</evidence>
<dbReference type="GO" id="GO:0016887">
    <property type="term" value="F:ATP hydrolysis activity"/>
    <property type="evidence" value="ECO:0007669"/>
    <property type="project" value="TreeGrafter"/>
</dbReference>
<keyword evidence="2" id="KW-0067">ATP-binding</keyword>
<dbReference type="GO" id="GO:0034605">
    <property type="term" value="P:cellular response to heat"/>
    <property type="evidence" value="ECO:0007669"/>
    <property type="project" value="TreeGrafter"/>
</dbReference>
<dbReference type="GO" id="GO:0005737">
    <property type="term" value="C:cytoplasm"/>
    <property type="evidence" value="ECO:0007669"/>
    <property type="project" value="TreeGrafter"/>
</dbReference>
<evidence type="ECO:0000256" key="1">
    <source>
        <dbReference type="ARBA" id="ARBA00022741"/>
    </source>
</evidence>
<proteinExistence type="predicted"/>
<dbReference type="Proteomes" id="UP000075714">
    <property type="component" value="Unassembled WGS sequence"/>
</dbReference>
<dbReference type="InterPro" id="IPR050130">
    <property type="entry name" value="ClpA_ClpB"/>
</dbReference>
<dbReference type="STRING" id="33097.A0A150FWB2"/>
<comment type="caution">
    <text evidence="4">The sequence shown here is derived from an EMBL/GenBank/DDBJ whole genome shotgun (WGS) entry which is preliminary data.</text>
</comment>